<dbReference type="AlphaFoldDB" id="A0AAN9FB99"/>
<gene>
    <name evidence="1" type="ORF">RIF29_14421</name>
</gene>
<keyword evidence="2" id="KW-1185">Reference proteome</keyword>
<evidence type="ECO:0000313" key="2">
    <source>
        <dbReference type="Proteomes" id="UP001372338"/>
    </source>
</evidence>
<organism evidence="1 2">
    <name type="scientific">Crotalaria pallida</name>
    <name type="common">Smooth rattlebox</name>
    <name type="synonym">Crotalaria striata</name>
    <dbReference type="NCBI Taxonomy" id="3830"/>
    <lineage>
        <taxon>Eukaryota</taxon>
        <taxon>Viridiplantae</taxon>
        <taxon>Streptophyta</taxon>
        <taxon>Embryophyta</taxon>
        <taxon>Tracheophyta</taxon>
        <taxon>Spermatophyta</taxon>
        <taxon>Magnoliopsida</taxon>
        <taxon>eudicotyledons</taxon>
        <taxon>Gunneridae</taxon>
        <taxon>Pentapetalae</taxon>
        <taxon>rosids</taxon>
        <taxon>fabids</taxon>
        <taxon>Fabales</taxon>
        <taxon>Fabaceae</taxon>
        <taxon>Papilionoideae</taxon>
        <taxon>50 kb inversion clade</taxon>
        <taxon>genistoids sensu lato</taxon>
        <taxon>core genistoids</taxon>
        <taxon>Crotalarieae</taxon>
        <taxon>Crotalaria</taxon>
    </lineage>
</organism>
<comment type="caution">
    <text evidence="1">The sequence shown here is derived from an EMBL/GenBank/DDBJ whole genome shotgun (WGS) entry which is preliminary data.</text>
</comment>
<protein>
    <submittedName>
        <fullName evidence="1">Uncharacterized protein</fullName>
    </submittedName>
</protein>
<dbReference type="Proteomes" id="UP001372338">
    <property type="component" value="Unassembled WGS sequence"/>
</dbReference>
<evidence type="ECO:0000313" key="1">
    <source>
        <dbReference type="EMBL" id="KAK7273372.1"/>
    </source>
</evidence>
<sequence length="117" mass="13186">MKHIQHVADALTLKKNLKSDSIPEENIDRALFHVEAVIGSGAPPMKPGDDGATNGAIIVSCPKKNAFKYFNMWAQYDGFLNLIQSVWQTEVHGYLMFQIGFHSRSIDAEPFRYFLAE</sequence>
<accession>A0AAN9FB99</accession>
<dbReference type="EMBL" id="JAYWIO010000003">
    <property type="protein sequence ID" value="KAK7273372.1"/>
    <property type="molecule type" value="Genomic_DNA"/>
</dbReference>
<name>A0AAN9FB99_CROPI</name>
<proteinExistence type="predicted"/>
<reference evidence="1 2" key="1">
    <citation type="submission" date="2024-01" db="EMBL/GenBank/DDBJ databases">
        <title>The genomes of 5 underutilized Papilionoideae crops provide insights into root nodulation and disease resistanc.</title>
        <authorList>
            <person name="Yuan L."/>
        </authorList>
    </citation>
    <scope>NUCLEOTIDE SEQUENCE [LARGE SCALE GENOMIC DNA]</scope>
    <source>
        <strain evidence="1">ZHUSHIDOU_FW_LH</strain>
        <tissue evidence="1">Leaf</tissue>
    </source>
</reference>